<accession>A0A1D7TMW3</accession>
<evidence type="ECO:0000256" key="1">
    <source>
        <dbReference type="SAM" id="MobiDB-lite"/>
    </source>
</evidence>
<evidence type="ECO:0000256" key="2">
    <source>
        <dbReference type="SAM" id="Phobius"/>
    </source>
</evidence>
<proteinExistence type="predicted"/>
<keyword evidence="4" id="KW-1185">Reference proteome</keyword>
<protein>
    <recommendedName>
        <fullName evidence="5">YtxH domain-containing protein</fullName>
    </recommendedName>
</protein>
<evidence type="ECO:0008006" key="5">
    <source>
        <dbReference type="Google" id="ProtNLM"/>
    </source>
</evidence>
<organism evidence="3 4">
    <name type="scientific">Sulfurospirillum halorespirans DSM 13726</name>
    <dbReference type="NCBI Taxonomy" id="1193502"/>
    <lineage>
        <taxon>Bacteria</taxon>
        <taxon>Pseudomonadati</taxon>
        <taxon>Campylobacterota</taxon>
        <taxon>Epsilonproteobacteria</taxon>
        <taxon>Campylobacterales</taxon>
        <taxon>Sulfurospirillaceae</taxon>
        <taxon>Sulfurospirillum</taxon>
    </lineage>
</organism>
<keyword evidence="2" id="KW-1133">Transmembrane helix</keyword>
<name>A0A1D7TMW3_9BACT</name>
<feature type="region of interest" description="Disordered" evidence="1">
    <location>
        <begin position="1"/>
        <end position="26"/>
    </location>
</feature>
<dbReference type="PATRIC" id="fig|1193502.14.peg.2537"/>
<dbReference type="RefSeq" id="WP_069478818.1">
    <property type="nucleotide sequence ID" value="NZ_CP017111.1"/>
</dbReference>
<reference evidence="4" key="1">
    <citation type="submission" date="2016-08" db="EMBL/GenBank/DDBJ databases">
        <title>Complete genome sequence of the organohalide-respiring Epsilonproteobacterium Sulfurospirillum halorespirans.</title>
        <authorList>
            <person name="Goris T."/>
            <person name="Zimmermann J."/>
            <person name="Schenz B."/>
            <person name="Lemos M."/>
            <person name="Hackermueller J."/>
            <person name="Diekert G."/>
        </authorList>
    </citation>
    <scope>NUCLEOTIDE SEQUENCE [LARGE SCALE GENOMIC DNA]</scope>
    <source>
        <strain>DSM 13726</strain>
        <strain evidence="4">PCE-M2</strain>
    </source>
</reference>
<evidence type="ECO:0000313" key="4">
    <source>
        <dbReference type="Proteomes" id="UP000094609"/>
    </source>
</evidence>
<dbReference type="KEGG" id="shal:SHALO_2505"/>
<gene>
    <name evidence="3" type="ORF">SHALO_2505</name>
</gene>
<keyword evidence="2" id="KW-0472">Membrane</keyword>
<dbReference type="EMBL" id="CP017111">
    <property type="protein sequence ID" value="AOO66264.1"/>
    <property type="molecule type" value="Genomic_DNA"/>
</dbReference>
<sequence length="100" mass="10899">MELLSSLDKNPYIGGEPATEAKNENGMLSNPEHLFGAFNTKQFVMGALIGAVGAYLLTNEKAQKNLFKTIAKGTEMFQAGIEEMKERFEDAKAELAAKEA</sequence>
<evidence type="ECO:0000313" key="3">
    <source>
        <dbReference type="EMBL" id="AOO66264.1"/>
    </source>
</evidence>
<dbReference type="Proteomes" id="UP000094609">
    <property type="component" value="Chromosome"/>
</dbReference>
<dbReference type="AlphaFoldDB" id="A0A1D7TMW3"/>
<dbReference type="STRING" id="1193502.SHALO_2505"/>
<keyword evidence="2" id="KW-0812">Transmembrane</keyword>
<feature type="transmembrane region" description="Helical" evidence="2">
    <location>
        <begin position="42"/>
        <end position="58"/>
    </location>
</feature>